<dbReference type="GO" id="GO:0003723">
    <property type="term" value="F:RNA binding"/>
    <property type="evidence" value="ECO:0007669"/>
    <property type="project" value="UniProtKB-KW"/>
</dbReference>
<dbReference type="PROSITE" id="PS50103">
    <property type="entry name" value="ZF_C3H1"/>
    <property type="match status" value="5"/>
</dbReference>
<evidence type="ECO:0000256" key="9">
    <source>
        <dbReference type="PROSITE-ProRule" id="PRU00723"/>
    </source>
</evidence>
<dbReference type="PANTHER" id="PTHR23102:SF24">
    <property type="entry name" value="CLEAVAGE AND POLYADENYLATION SPECIFICITY FACTOR SUBUNIT 4"/>
    <property type="match status" value="1"/>
</dbReference>
<feature type="domain" description="C3H1-type" evidence="11">
    <location>
        <begin position="66"/>
        <end position="88"/>
    </location>
</feature>
<dbReference type="Gene3D" id="4.10.1000.10">
    <property type="entry name" value="Zinc finger, CCCH-type"/>
    <property type="match status" value="2"/>
</dbReference>
<feature type="zinc finger region" description="C3H1-type" evidence="9">
    <location>
        <begin position="89"/>
        <end position="116"/>
    </location>
</feature>
<evidence type="ECO:0000256" key="6">
    <source>
        <dbReference type="ARBA" id="ARBA00022833"/>
    </source>
</evidence>
<feature type="zinc finger region" description="C3H1-type" evidence="9">
    <location>
        <begin position="146"/>
        <end position="168"/>
    </location>
</feature>
<keyword evidence="6 9" id="KW-0862">Zinc</keyword>
<dbReference type="AlphaFoldDB" id="A0A7S3G9I7"/>
<evidence type="ECO:0000256" key="8">
    <source>
        <dbReference type="ARBA" id="ARBA00023242"/>
    </source>
</evidence>
<keyword evidence="4" id="KW-0677">Repeat</keyword>
<keyword evidence="8" id="KW-0539">Nucleus</keyword>
<feature type="domain" description="C3H1-type" evidence="11">
    <location>
        <begin position="89"/>
        <end position="116"/>
    </location>
</feature>
<evidence type="ECO:0000256" key="4">
    <source>
        <dbReference type="ARBA" id="ARBA00022737"/>
    </source>
</evidence>
<evidence type="ECO:0000259" key="11">
    <source>
        <dbReference type="PROSITE" id="PS50103"/>
    </source>
</evidence>
<dbReference type="SUPFAM" id="SSF90229">
    <property type="entry name" value="CCCH zinc finger"/>
    <property type="match status" value="2"/>
</dbReference>
<feature type="zinc finger region" description="C3H1-type" evidence="9">
    <location>
        <begin position="66"/>
        <end position="88"/>
    </location>
</feature>
<accession>A0A7S3G9I7</accession>
<feature type="domain" description="C3H1-type" evidence="11">
    <location>
        <begin position="33"/>
        <end position="60"/>
    </location>
</feature>
<feature type="domain" description="C3H1-type" evidence="11">
    <location>
        <begin position="117"/>
        <end position="144"/>
    </location>
</feature>
<dbReference type="SMART" id="SM00356">
    <property type="entry name" value="ZnF_C3H1"/>
    <property type="match status" value="5"/>
</dbReference>
<feature type="region of interest" description="Disordered" evidence="10">
    <location>
        <begin position="166"/>
        <end position="201"/>
    </location>
</feature>
<name>A0A7S3G9I7_9EUKA</name>
<keyword evidence="7" id="KW-0694">RNA-binding</keyword>
<feature type="zinc finger region" description="C3H1-type" evidence="9">
    <location>
        <begin position="117"/>
        <end position="144"/>
    </location>
</feature>
<sequence length="296" mass="34641">MDPWILDPDAKIRTLEFDIERFFNDKNKLIEKRDEEGICRFFQRGQCLKGDNCQYRHVKGGACKIVCKHWLRGLCKSGDQCDFLHEYDLSKMDKCIFFSKHGECSNEDCLYIHVRPEDKKVVCPWYERGFCRHGPNCRKSHMRKELCVDYLYGFCPKGPKCTKAHPRWEIPDRANDNEDGRATKRQKSDNPQGGGGYNYNQQHQHQNQFQYNQHQHQQGHRSLASAQMHNPGMAMQEGMMGHGQVPFMGMPQGMNRQQGRNRGWHQAPQQGNRGGHQQQHQQQHQQLQTHMGNPSY</sequence>
<comment type="subcellular location">
    <subcellularLocation>
        <location evidence="1">Nucleus</location>
    </subcellularLocation>
</comment>
<reference evidence="12" key="1">
    <citation type="submission" date="2021-01" db="EMBL/GenBank/DDBJ databases">
        <authorList>
            <person name="Corre E."/>
            <person name="Pelletier E."/>
            <person name="Niang G."/>
            <person name="Scheremetjew M."/>
            <person name="Finn R."/>
            <person name="Kale V."/>
            <person name="Holt S."/>
            <person name="Cochrane G."/>
            <person name="Meng A."/>
            <person name="Brown T."/>
            <person name="Cohen L."/>
        </authorList>
    </citation>
    <scope>NUCLEOTIDE SEQUENCE</scope>
    <source>
        <strain evidence="12">NIES-2562</strain>
    </source>
</reference>
<dbReference type="GO" id="GO:0006397">
    <property type="term" value="P:mRNA processing"/>
    <property type="evidence" value="ECO:0007669"/>
    <property type="project" value="UniProtKB-KW"/>
</dbReference>
<dbReference type="GO" id="GO:0005634">
    <property type="term" value="C:nucleus"/>
    <property type="evidence" value="ECO:0007669"/>
    <property type="project" value="UniProtKB-SubCell"/>
</dbReference>
<evidence type="ECO:0000256" key="5">
    <source>
        <dbReference type="ARBA" id="ARBA00022771"/>
    </source>
</evidence>
<dbReference type="InterPro" id="IPR036855">
    <property type="entry name" value="Znf_CCCH_sf"/>
</dbReference>
<dbReference type="EMBL" id="HBIB01034939">
    <property type="protein sequence ID" value="CAE0260419.1"/>
    <property type="molecule type" value="Transcribed_RNA"/>
</dbReference>
<protein>
    <recommendedName>
        <fullName evidence="11">C3H1-type domain-containing protein</fullName>
    </recommendedName>
</protein>
<proteinExistence type="predicted"/>
<keyword evidence="3 9" id="KW-0479">Metal-binding</keyword>
<evidence type="ECO:0000256" key="2">
    <source>
        <dbReference type="ARBA" id="ARBA00022664"/>
    </source>
</evidence>
<dbReference type="GO" id="GO:0008270">
    <property type="term" value="F:zinc ion binding"/>
    <property type="evidence" value="ECO:0007669"/>
    <property type="project" value="UniProtKB-KW"/>
</dbReference>
<evidence type="ECO:0000256" key="3">
    <source>
        <dbReference type="ARBA" id="ARBA00022723"/>
    </source>
</evidence>
<feature type="domain" description="C3H1-type" evidence="11">
    <location>
        <begin position="146"/>
        <end position="168"/>
    </location>
</feature>
<dbReference type="InterPro" id="IPR000571">
    <property type="entry name" value="Znf_CCCH"/>
</dbReference>
<dbReference type="Pfam" id="PF14608">
    <property type="entry name" value="zf-CCCH_2"/>
    <property type="match status" value="4"/>
</dbReference>
<evidence type="ECO:0000313" key="12">
    <source>
        <dbReference type="EMBL" id="CAE0260419.1"/>
    </source>
</evidence>
<gene>
    <name evidence="12" type="ORF">PBIL07802_LOCUS22698</name>
</gene>
<dbReference type="Gene3D" id="3.30.1370.210">
    <property type="match status" value="1"/>
</dbReference>
<organism evidence="12">
    <name type="scientific">Palpitomonas bilix</name>
    <dbReference type="NCBI Taxonomy" id="652834"/>
    <lineage>
        <taxon>Eukaryota</taxon>
        <taxon>Eukaryota incertae sedis</taxon>
    </lineage>
</organism>
<keyword evidence="5 9" id="KW-0863">Zinc-finger</keyword>
<feature type="compositionally biased region" description="Low complexity" evidence="10">
    <location>
        <begin position="269"/>
        <end position="296"/>
    </location>
</feature>
<keyword evidence="2" id="KW-0507">mRNA processing</keyword>
<feature type="zinc finger region" description="C3H1-type" evidence="9">
    <location>
        <begin position="33"/>
        <end position="60"/>
    </location>
</feature>
<dbReference type="PANTHER" id="PTHR23102">
    <property type="entry name" value="CLEAVAGE AND POLYADENYLATION SPECIFICITY FACTOR SUBUNIT 4-RELATED"/>
    <property type="match status" value="1"/>
</dbReference>
<dbReference type="FunFam" id="4.10.1000.10:FF:000017">
    <property type="entry name" value="Cleavage and polyadenylation specificity factor 30 kDa subunit"/>
    <property type="match status" value="1"/>
</dbReference>
<feature type="region of interest" description="Disordered" evidence="10">
    <location>
        <begin position="233"/>
        <end position="296"/>
    </location>
</feature>
<evidence type="ECO:0000256" key="10">
    <source>
        <dbReference type="SAM" id="MobiDB-lite"/>
    </source>
</evidence>
<dbReference type="InterPro" id="IPR045348">
    <property type="entry name" value="CPSF4/Yth1"/>
</dbReference>
<feature type="compositionally biased region" description="Basic and acidic residues" evidence="10">
    <location>
        <begin position="166"/>
        <end position="188"/>
    </location>
</feature>
<evidence type="ECO:0000256" key="7">
    <source>
        <dbReference type="ARBA" id="ARBA00022884"/>
    </source>
</evidence>
<evidence type="ECO:0000256" key="1">
    <source>
        <dbReference type="ARBA" id="ARBA00004123"/>
    </source>
</evidence>